<proteinExistence type="predicted"/>
<gene>
    <name evidence="1" type="ORF">EEDITHA_LOCUS14165</name>
</gene>
<evidence type="ECO:0000313" key="1">
    <source>
        <dbReference type="EMBL" id="CAH2099130.1"/>
    </source>
</evidence>
<dbReference type="AlphaFoldDB" id="A0AAU9UII2"/>
<keyword evidence="2" id="KW-1185">Reference proteome</keyword>
<protein>
    <submittedName>
        <fullName evidence="1">Uncharacterized protein</fullName>
    </submittedName>
</protein>
<comment type="caution">
    <text evidence="1">The sequence shown here is derived from an EMBL/GenBank/DDBJ whole genome shotgun (WGS) entry which is preliminary data.</text>
</comment>
<organism evidence="1 2">
    <name type="scientific">Euphydryas editha</name>
    <name type="common">Edith's checkerspot</name>
    <dbReference type="NCBI Taxonomy" id="104508"/>
    <lineage>
        <taxon>Eukaryota</taxon>
        <taxon>Metazoa</taxon>
        <taxon>Ecdysozoa</taxon>
        <taxon>Arthropoda</taxon>
        <taxon>Hexapoda</taxon>
        <taxon>Insecta</taxon>
        <taxon>Pterygota</taxon>
        <taxon>Neoptera</taxon>
        <taxon>Endopterygota</taxon>
        <taxon>Lepidoptera</taxon>
        <taxon>Glossata</taxon>
        <taxon>Ditrysia</taxon>
        <taxon>Papilionoidea</taxon>
        <taxon>Nymphalidae</taxon>
        <taxon>Nymphalinae</taxon>
        <taxon>Euphydryas</taxon>
    </lineage>
</organism>
<evidence type="ECO:0000313" key="2">
    <source>
        <dbReference type="Proteomes" id="UP001153954"/>
    </source>
</evidence>
<accession>A0AAU9UII2</accession>
<dbReference type="EMBL" id="CAKOGL010000021">
    <property type="protein sequence ID" value="CAH2099130.1"/>
    <property type="molecule type" value="Genomic_DNA"/>
</dbReference>
<sequence>MILGFASRRSSSRHPLLDDYYEPANCVVSVVGVIDAVIGVSSYQYYHVMRHVDMDAESLGPYLDNDDLAVVLPMKHMDRPTHSPQGWSRRTTLLQFLRVDRV</sequence>
<reference evidence="1" key="1">
    <citation type="submission" date="2022-03" db="EMBL/GenBank/DDBJ databases">
        <authorList>
            <person name="Tunstrom K."/>
        </authorList>
    </citation>
    <scope>NUCLEOTIDE SEQUENCE</scope>
</reference>
<dbReference type="Proteomes" id="UP001153954">
    <property type="component" value="Unassembled WGS sequence"/>
</dbReference>
<name>A0AAU9UII2_EUPED</name>